<accession>A0AA95EVM0</accession>
<evidence type="ECO:0000313" key="2">
    <source>
        <dbReference type="EMBL" id="WEK53704.1"/>
    </source>
</evidence>
<reference evidence="2" key="1">
    <citation type="submission" date="2023-03" db="EMBL/GenBank/DDBJ databases">
        <title>Andean soil-derived lignocellulolytic bacterial consortium as a source of novel taxa and putative plastic-active enzymes.</title>
        <authorList>
            <person name="Diaz-Garcia L."/>
            <person name="Chuvochina M."/>
            <person name="Feuerriegel G."/>
            <person name="Bunk B."/>
            <person name="Sproer C."/>
            <person name="Streit W.R."/>
            <person name="Rodriguez L.M."/>
            <person name="Overmann J."/>
            <person name="Jimenez D.J."/>
        </authorList>
    </citation>
    <scope>NUCLEOTIDE SEQUENCE</scope>
    <source>
        <strain evidence="2">MAG 2441</strain>
    </source>
</reference>
<name>A0AA95EVM0_9BACL</name>
<evidence type="ECO:0000259" key="1">
    <source>
        <dbReference type="PROSITE" id="PS51832"/>
    </source>
</evidence>
<dbReference type="Gene3D" id="1.10.3210.10">
    <property type="entry name" value="Hypothetical protein af1432"/>
    <property type="match status" value="1"/>
</dbReference>
<dbReference type="SMART" id="SM00471">
    <property type="entry name" value="HDc"/>
    <property type="match status" value="1"/>
</dbReference>
<dbReference type="PANTHER" id="PTHR43155">
    <property type="entry name" value="CYCLIC DI-GMP PHOSPHODIESTERASE PA4108-RELATED"/>
    <property type="match status" value="1"/>
</dbReference>
<dbReference type="InterPro" id="IPR003607">
    <property type="entry name" value="HD/PDEase_dom"/>
</dbReference>
<proteinExistence type="predicted"/>
<feature type="domain" description="HD-GYP" evidence="1">
    <location>
        <begin position="96"/>
        <end position="292"/>
    </location>
</feature>
<dbReference type="AlphaFoldDB" id="A0AA95EVM0"/>
<gene>
    <name evidence="2" type="ORF">P0Y55_14120</name>
</gene>
<dbReference type="SUPFAM" id="SSF109604">
    <property type="entry name" value="HD-domain/PDEase-like"/>
    <property type="match status" value="1"/>
</dbReference>
<dbReference type="PROSITE" id="PS51832">
    <property type="entry name" value="HD_GYP"/>
    <property type="match status" value="1"/>
</dbReference>
<dbReference type="CDD" id="cd00077">
    <property type="entry name" value="HDc"/>
    <property type="match status" value="1"/>
</dbReference>
<sequence length="334" mass="37571">MDHIVGQTIVNDIINEYGVTIVPANTTISKESLQLILNHKIDLESISFLRREESREELTTLVNETVKKAKGLFESIHASRKIPVLEIRNEIIPAIQAACNTNNVFELFDAVRAKDDYTYEHNVGVGILSTYIGRWMGLSETELSILSLGAILHDVGKVKIPQHILTKPGKLTDDEFQQVKKHTIYGYELMKDTPGLNPRIALIALQHHEREDGSGYPLGIKGNQIDPLSSIVAVADIYHAMSSKRPYHAPIPFYEIVTQMRDGKFGVLNPNIVSVFLENVMKKLVGEQVVLTDDRMGEVVYLNPHRIETPLIKVDNEFIDLSLSSTIQIKEIRI</sequence>
<dbReference type="Pfam" id="PF13487">
    <property type="entry name" value="HD_5"/>
    <property type="match status" value="1"/>
</dbReference>
<keyword evidence="3" id="KW-1185">Reference proteome</keyword>
<dbReference type="EMBL" id="CP119317">
    <property type="protein sequence ID" value="WEK53704.1"/>
    <property type="molecule type" value="Genomic_DNA"/>
</dbReference>
<evidence type="ECO:0000313" key="3">
    <source>
        <dbReference type="Proteomes" id="UP001178662"/>
    </source>
</evidence>
<dbReference type="InterPro" id="IPR037522">
    <property type="entry name" value="HD_GYP_dom"/>
</dbReference>
<protein>
    <submittedName>
        <fullName evidence="2">HD-GYP domain-containing protein</fullName>
    </submittedName>
</protein>
<dbReference type="Proteomes" id="UP001178662">
    <property type="component" value="Chromosome"/>
</dbReference>
<organism evidence="2 3">
    <name type="scientific">Candidatus Cohnella colombiensis</name>
    <dbReference type="NCBI Taxonomy" id="3121368"/>
    <lineage>
        <taxon>Bacteria</taxon>
        <taxon>Bacillati</taxon>
        <taxon>Bacillota</taxon>
        <taxon>Bacilli</taxon>
        <taxon>Bacillales</taxon>
        <taxon>Paenibacillaceae</taxon>
        <taxon>Cohnella</taxon>
    </lineage>
</organism>
<dbReference type="PANTHER" id="PTHR43155:SF2">
    <property type="entry name" value="CYCLIC DI-GMP PHOSPHODIESTERASE PA4108"/>
    <property type="match status" value="1"/>
</dbReference>